<accession>A0AAN7NQK0</accession>
<dbReference type="EMBL" id="JAUNZN010000001">
    <property type="protein sequence ID" value="KAK4831658.1"/>
    <property type="molecule type" value="Genomic_DNA"/>
</dbReference>
<dbReference type="Proteomes" id="UP001333110">
    <property type="component" value="Unassembled WGS sequence"/>
</dbReference>
<evidence type="ECO:0000313" key="1">
    <source>
        <dbReference type="EMBL" id="KAK4831658.1"/>
    </source>
</evidence>
<comment type="caution">
    <text evidence="1">The sequence shown here is derived from an EMBL/GenBank/DDBJ whole genome shotgun (WGS) entry which is preliminary data.</text>
</comment>
<keyword evidence="2" id="KW-1185">Reference proteome</keyword>
<dbReference type="AlphaFoldDB" id="A0AAN7NQK0"/>
<proteinExistence type="predicted"/>
<evidence type="ECO:0008006" key="3">
    <source>
        <dbReference type="Google" id="ProtNLM"/>
    </source>
</evidence>
<dbReference type="PANTHER" id="PTHR33332">
    <property type="entry name" value="REVERSE TRANSCRIPTASE DOMAIN-CONTAINING PROTEIN"/>
    <property type="match status" value="1"/>
</dbReference>
<organism evidence="1 2">
    <name type="scientific">Mycteria americana</name>
    <name type="common">Wood stork</name>
    <dbReference type="NCBI Taxonomy" id="33587"/>
    <lineage>
        <taxon>Eukaryota</taxon>
        <taxon>Metazoa</taxon>
        <taxon>Chordata</taxon>
        <taxon>Craniata</taxon>
        <taxon>Vertebrata</taxon>
        <taxon>Euteleostomi</taxon>
        <taxon>Archelosauria</taxon>
        <taxon>Archosauria</taxon>
        <taxon>Dinosauria</taxon>
        <taxon>Saurischia</taxon>
        <taxon>Theropoda</taxon>
        <taxon>Coelurosauria</taxon>
        <taxon>Aves</taxon>
        <taxon>Neognathae</taxon>
        <taxon>Neoaves</taxon>
        <taxon>Aequornithes</taxon>
        <taxon>Ciconiiformes</taxon>
        <taxon>Ciconiidae</taxon>
        <taxon>Mycteria</taxon>
    </lineage>
</organism>
<sequence length="374" mass="43885">MTNSVDERRTVDAVYLDLCKAFNTLSHNILTDKLMKYGLDKWTGKDFGRLEKWSDSKLMKFNKGKCPVMPMRRNNPMLQHRLRTNQLKSSSVEKDLQVLVNTTLNMNQECILTAKKASSILGYIRQCVASRLKEVILPLCSAQRQGCTRVQQKSTKGTKGLEHLSFWERLKELGLSIQEQRRLREILSMCINTWNISPCSATSFHIIFLHLEKYNPMHQYMLGATQQESSLVEKALGVLTKYCQNVEEVILPFYSVLVRPHLECCGQFWTPQYKRDMDTLERFQRRATRTMKGLEHLSYEEKLRELGPFSLEKRRLRDRARGNGHKLKHRRFHLNIRKHFFTVRVTKHWHRLPREVVSLETVKSHLDTVLGNQL</sequence>
<evidence type="ECO:0000313" key="2">
    <source>
        <dbReference type="Proteomes" id="UP001333110"/>
    </source>
</evidence>
<name>A0AAN7NQK0_MYCAM</name>
<reference evidence="1 2" key="1">
    <citation type="journal article" date="2023" name="J. Hered.">
        <title>Chromosome-level genome of the wood stork (Mycteria americana) provides insight into avian chromosome evolution.</title>
        <authorList>
            <person name="Flamio R. Jr."/>
            <person name="Ramstad K.M."/>
        </authorList>
    </citation>
    <scope>NUCLEOTIDE SEQUENCE [LARGE SCALE GENOMIC DNA]</scope>
    <source>
        <strain evidence="1">JAX WOST 10</strain>
    </source>
</reference>
<gene>
    <name evidence="1" type="ORF">QYF61_018625</name>
</gene>
<protein>
    <recommendedName>
        <fullName evidence="3">Reverse transcriptase domain-containing protein</fullName>
    </recommendedName>
</protein>